<keyword evidence="2 6" id="KW-0378">Hydrolase</keyword>
<keyword evidence="4 6" id="KW-0326">Glycosidase</keyword>
<gene>
    <name evidence="9" type="ORF">ACFODX_03995</name>
</gene>
<feature type="domain" description="Glycosyl hydrolase family 13 catalytic" evidence="8">
    <location>
        <begin position="38"/>
        <end position="392"/>
    </location>
</feature>
<keyword evidence="7" id="KW-0732">Signal</keyword>
<dbReference type="InterPro" id="IPR006046">
    <property type="entry name" value="Alpha_amylase"/>
</dbReference>
<dbReference type="InterPro" id="IPR006047">
    <property type="entry name" value="GH13_cat_dom"/>
</dbReference>
<dbReference type="EC" id="3.2.1.1" evidence="6"/>
<dbReference type="PANTHER" id="PTHR43447">
    <property type="entry name" value="ALPHA-AMYLASE"/>
    <property type="match status" value="1"/>
</dbReference>
<dbReference type="SUPFAM" id="SSF51445">
    <property type="entry name" value="(Trans)glycosidases"/>
    <property type="match status" value="1"/>
</dbReference>
<keyword evidence="10" id="KW-1185">Reference proteome</keyword>
<dbReference type="RefSeq" id="WP_378116289.1">
    <property type="nucleotide sequence ID" value="NZ_JBHRTF010000002.1"/>
</dbReference>
<dbReference type="EMBL" id="JBHRTF010000002">
    <property type="protein sequence ID" value="MFC3114707.1"/>
    <property type="molecule type" value="Genomic_DNA"/>
</dbReference>
<comment type="caution">
    <text evidence="9">The sequence shown here is derived from an EMBL/GenBank/DDBJ whole genome shotgun (WGS) entry which is preliminary data.</text>
</comment>
<evidence type="ECO:0000259" key="8">
    <source>
        <dbReference type="SMART" id="SM00642"/>
    </source>
</evidence>
<proteinExistence type="inferred from homology"/>
<keyword evidence="3 6" id="KW-0119">Carbohydrate metabolism</keyword>
<protein>
    <recommendedName>
        <fullName evidence="6">Alpha-amylase</fullName>
        <ecNumber evidence="6">3.2.1.1</ecNumber>
    </recommendedName>
</protein>
<evidence type="ECO:0000256" key="1">
    <source>
        <dbReference type="ARBA" id="ARBA00008061"/>
    </source>
</evidence>
<dbReference type="Pfam" id="PF00128">
    <property type="entry name" value="Alpha-amylase"/>
    <property type="match status" value="1"/>
</dbReference>
<accession>A0ABV7FEA0</accession>
<dbReference type="CDD" id="cd11315">
    <property type="entry name" value="AmyAc_bac1_AmyA"/>
    <property type="match status" value="1"/>
</dbReference>
<sequence>MDNRFLKNRFLKQLLAKTSLTFTLALASISSIQQASADAILHAFDWNYSDVSAKATEIKNLGYKAVLVAPPLKSNSANSAWWQRYQPQDIRVIDHARGNKQSFQTMVNALNAQGVAVYADIVLNHMANERNGATDFPGSAAISTYNSNTTYWNNQKLFGDLTQGLFGGYDFNPANCISDYNDVWQVQNWRLCGGAGDTGLPDMNPNSWVVTQQRNYLTALKNMGVKGFRVDAAKHMTSYHLNQIFTSTIKTNMYVFGEIITGGGAGNLDNDRFLSPYLRDTDHKAYDFPLFHSIRNAFGFGGSMSSLVNPQAVGQAIDQFRAVTFTVNHDIPLNGGFRSWIMDSTDEQLAYAYIMGRDGGKPLIFSDTTGTDNNRWVNAYKAPHIAAMLKFHNKVQGQGMEVLAHNSCAILFRRGEEGVVGINKCGSQQNFSVNTNSRFKWYRNYRDVLTNGNLVYISSSNYTFALPARTARMWLPE</sequence>
<dbReference type="Proteomes" id="UP001595555">
    <property type="component" value="Unassembled WGS sequence"/>
</dbReference>
<evidence type="ECO:0000256" key="4">
    <source>
        <dbReference type="ARBA" id="ARBA00023295"/>
    </source>
</evidence>
<evidence type="ECO:0000313" key="10">
    <source>
        <dbReference type="Proteomes" id="UP001595555"/>
    </source>
</evidence>
<feature type="signal peptide" evidence="7">
    <location>
        <begin position="1"/>
        <end position="35"/>
    </location>
</feature>
<evidence type="ECO:0000313" key="9">
    <source>
        <dbReference type="EMBL" id="MFC3114707.1"/>
    </source>
</evidence>
<evidence type="ECO:0000256" key="5">
    <source>
        <dbReference type="RuleBase" id="RU003615"/>
    </source>
</evidence>
<evidence type="ECO:0000256" key="7">
    <source>
        <dbReference type="SAM" id="SignalP"/>
    </source>
</evidence>
<comment type="catalytic activity">
    <reaction evidence="6">
        <text>Endohydrolysis of (1-&gt;4)-alpha-D-glucosidic linkages in polysaccharides containing three or more (1-&gt;4)-alpha-linked D-glucose units.</text>
        <dbReference type="EC" id="3.2.1.1"/>
    </reaction>
</comment>
<dbReference type="Gene3D" id="3.20.20.80">
    <property type="entry name" value="Glycosidases"/>
    <property type="match status" value="1"/>
</dbReference>
<dbReference type="PRINTS" id="PR00110">
    <property type="entry name" value="ALPHAAMYLASE"/>
</dbReference>
<evidence type="ECO:0000256" key="6">
    <source>
        <dbReference type="RuleBase" id="RU361134"/>
    </source>
</evidence>
<dbReference type="SMART" id="SM00642">
    <property type="entry name" value="Aamy"/>
    <property type="match status" value="1"/>
</dbReference>
<feature type="chain" id="PRO_5045455539" description="Alpha-amylase" evidence="7">
    <location>
        <begin position="36"/>
        <end position="477"/>
    </location>
</feature>
<comment type="similarity">
    <text evidence="1 5">Belongs to the glycosyl hydrolase 13 family.</text>
</comment>
<dbReference type="InterPro" id="IPR017853">
    <property type="entry name" value="GH"/>
</dbReference>
<evidence type="ECO:0000256" key="2">
    <source>
        <dbReference type="ARBA" id="ARBA00022801"/>
    </source>
</evidence>
<name>A0ABV7FEA0_9GAMM</name>
<evidence type="ECO:0000256" key="3">
    <source>
        <dbReference type="ARBA" id="ARBA00023277"/>
    </source>
</evidence>
<reference evidence="10" key="1">
    <citation type="journal article" date="2019" name="Int. J. Syst. Evol. Microbiol.">
        <title>The Global Catalogue of Microorganisms (GCM) 10K type strain sequencing project: providing services to taxonomists for standard genome sequencing and annotation.</title>
        <authorList>
            <consortium name="The Broad Institute Genomics Platform"/>
            <consortium name="The Broad Institute Genome Sequencing Center for Infectious Disease"/>
            <person name="Wu L."/>
            <person name="Ma J."/>
        </authorList>
    </citation>
    <scope>NUCLEOTIDE SEQUENCE [LARGE SCALE GENOMIC DNA]</scope>
    <source>
        <strain evidence="10">KCTC 52237</strain>
    </source>
</reference>
<organism evidence="9 10">
    <name type="scientific">Cellvibrio fontiphilus</name>
    <dbReference type="NCBI Taxonomy" id="1815559"/>
    <lineage>
        <taxon>Bacteria</taxon>
        <taxon>Pseudomonadati</taxon>
        <taxon>Pseudomonadota</taxon>
        <taxon>Gammaproteobacteria</taxon>
        <taxon>Cellvibrionales</taxon>
        <taxon>Cellvibrionaceae</taxon>
        <taxon>Cellvibrio</taxon>
    </lineage>
</organism>